<feature type="compositionally biased region" description="Acidic residues" evidence="1">
    <location>
        <begin position="25"/>
        <end position="40"/>
    </location>
</feature>
<feature type="domain" description="PiggyBac transposable element-derived protein" evidence="2">
    <location>
        <begin position="137"/>
        <end position="251"/>
    </location>
</feature>
<proteinExistence type="predicted"/>
<dbReference type="PANTHER" id="PTHR46599">
    <property type="entry name" value="PIGGYBAC TRANSPOSABLE ELEMENT-DERIVED PROTEIN 4"/>
    <property type="match status" value="1"/>
</dbReference>
<dbReference type="Pfam" id="PF13843">
    <property type="entry name" value="DDE_Tnp_1_7"/>
    <property type="match status" value="1"/>
</dbReference>
<dbReference type="EMBL" id="JASPKY010000247">
    <property type="protein sequence ID" value="KAK9717086.1"/>
    <property type="molecule type" value="Genomic_DNA"/>
</dbReference>
<keyword evidence="4" id="KW-1185">Reference proteome</keyword>
<feature type="region of interest" description="Disordered" evidence="1">
    <location>
        <begin position="24"/>
        <end position="62"/>
    </location>
</feature>
<accession>A0AAW1KCE2</accession>
<name>A0AAW1KCE2_POPJA</name>
<protein>
    <submittedName>
        <fullName evidence="3">Transposase IS4</fullName>
    </submittedName>
</protein>
<dbReference type="PANTHER" id="PTHR46599:SF3">
    <property type="entry name" value="PIGGYBAC TRANSPOSABLE ELEMENT-DERIVED PROTEIN 4"/>
    <property type="match status" value="1"/>
</dbReference>
<sequence>MDKKTHFNLENAKDVEYLLNYINDDMAEDSEAEGDEDAEDNLTIPENTSQPSSSNNFIDNNTDPAIDIILNEELERRENQCRRKDPSESSSEESDSEYETDRGHNWKRHFRPPQTVANTNFDHPFGISNIQLDLQKPSQILETILTVAFLQYICDESNIYAKQKNAVLNLSIPELRAFIGIVIIMGLHVLPSMRMYWSNNRNFQVDRIKMVMPLKRFLKILRYVHLNNNETMPKKGHPNYDKCYKIRPFIE</sequence>
<organism evidence="3 4">
    <name type="scientific">Popillia japonica</name>
    <name type="common">Japanese beetle</name>
    <dbReference type="NCBI Taxonomy" id="7064"/>
    <lineage>
        <taxon>Eukaryota</taxon>
        <taxon>Metazoa</taxon>
        <taxon>Ecdysozoa</taxon>
        <taxon>Arthropoda</taxon>
        <taxon>Hexapoda</taxon>
        <taxon>Insecta</taxon>
        <taxon>Pterygota</taxon>
        <taxon>Neoptera</taxon>
        <taxon>Endopterygota</taxon>
        <taxon>Coleoptera</taxon>
        <taxon>Polyphaga</taxon>
        <taxon>Scarabaeiformia</taxon>
        <taxon>Scarabaeidae</taxon>
        <taxon>Rutelinae</taxon>
        <taxon>Popillia</taxon>
    </lineage>
</organism>
<feature type="region of interest" description="Disordered" evidence="1">
    <location>
        <begin position="77"/>
        <end position="109"/>
    </location>
</feature>
<comment type="caution">
    <text evidence="3">The sequence shown here is derived from an EMBL/GenBank/DDBJ whole genome shotgun (WGS) entry which is preliminary data.</text>
</comment>
<dbReference type="InterPro" id="IPR029526">
    <property type="entry name" value="PGBD"/>
</dbReference>
<gene>
    <name evidence="3" type="ORF">QE152_g24381</name>
</gene>
<evidence type="ECO:0000256" key="1">
    <source>
        <dbReference type="SAM" id="MobiDB-lite"/>
    </source>
</evidence>
<evidence type="ECO:0000313" key="4">
    <source>
        <dbReference type="Proteomes" id="UP001458880"/>
    </source>
</evidence>
<dbReference type="AlphaFoldDB" id="A0AAW1KCE2"/>
<dbReference type="Proteomes" id="UP001458880">
    <property type="component" value="Unassembled WGS sequence"/>
</dbReference>
<feature type="compositionally biased region" description="Polar residues" evidence="1">
    <location>
        <begin position="44"/>
        <end position="62"/>
    </location>
</feature>
<evidence type="ECO:0000259" key="2">
    <source>
        <dbReference type="Pfam" id="PF13843"/>
    </source>
</evidence>
<evidence type="ECO:0000313" key="3">
    <source>
        <dbReference type="EMBL" id="KAK9717086.1"/>
    </source>
</evidence>
<feature type="compositionally biased region" description="Basic and acidic residues" evidence="1">
    <location>
        <begin position="77"/>
        <end position="87"/>
    </location>
</feature>
<reference evidence="3 4" key="1">
    <citation type="journal article" date="2024" name="BMC Genomics">
        <title>De novo assembly and annotation of Popillia japonica's genome with initial clues to its potential as an invasive pest.</title>
        <authorList>
            <person name="Cucini C."/>
            <person name="Boschi S."/>
            <person name="Funari R."/>
            <person name="Cardaioli E."/>
            <person name="Iannotti N."/>
            <person name="Marturano G."/>
            <person name="Paoli F."/>
            <person name="Bruttini M."/>
            <person name="Carapelli A."/>
            <person name="Frati F."/>
            <person name="Nardi F."/>
        </authorList>
    </citation>
    <scope>NUCLEOTIDE SEQUENCE [LARGE SCALE GENOMIC DNA]</scope>
    <source>
        <strain evidence="3">DMR45628</strain>
    </source>
</reference>